<protein>
    <submittedName>
        <fullName evidence="3">Conserved protein/domain typically associated with flavoprotein oxygenase DIM6/NTAB family-like protein</fullName>
    </submittedName>
</protein>
<dbReference type="EMBL" id="CP001968">
    <property type="protein sequence ID" value="ADD67098.1"/>
    <property type="molecule type" value="Genomic_DNA"/>
</dbReference>
<dbReference type="Pfam" id="PF01613">
    <property type="entry name" value="Flavin_Reduct"/>
    <property type="match status" value="1"/>
</dbReference>
<evidence type="ECO:0000313" key="3">
    <source>
        <dbReference type="EMBL" id="ADD67098.1"/>
    </source>
</evidence>
<sequence>MRFKEVEPSKLMGNPFTMINDDWMLITAGNKEKFNTMTASWGGMGIMWNKNVSFVVVRPNRYTYEFMEKHDHYTLSFFDDQYRDALNLCGTKSGRDIDKVKEAGLTPVFDGDGIYFEETKIAMVCKKLYFQDLDPKNFQADFINKLYKGDDYHRLYIGEIEAMYEQLVINPLDLQ</sequence>
<dbReference type="InterPro" id="IPR002563">
    <property type="entry name" value="Flavin_Rdtase-like_dom"/>
</dbReference>
<comment type="similarity">
    <text evidence="1">Belongs to the flavoredoxin family.</text>
</comment>
<organism evidence="3 4">
    <name type="scientific">Denitrovibrio acetiphilus (strain DSM 12809 / NBRC 114555 / N2460)</name>
    <dbReference type="NCBI Taxonomy" id="522772"/>
    <lineage>
        <taxon>Bacteria</taxon>
        <taxon>Pseudomonadati</taxon>
        <taxon>Deferribacterota</taxon>
        <taxon>Deferribacteres</taxon>
        <taxon>Deferribacterales</taxon>
        <taxon>Geovibrionaceae</taxon>
        <taxon>Denitrovibrio</taxon>
    </lineage>
</organism>
<dbReference type="PaxDb" id="522772-Dacet_0298"/>
<name>D4H2N7_DENA2</name>
<feature type="domain" description="Flavin reductase like" evidence="2">
    <location>
        <begin position="24"/>
        <end position="164"/>
    </location>
</feature>
<dbReference type="Gene3D" id="2.30.110.10">
    <property type="entry name" value="Electron Transport, Fmn-binding Protein, Chain A"/>
    <property type="match status" value="1"/>
</dbReference>
<dbReference type="OrthoDB" id="9791490at2"/>
<dbReference type="STRING" id="522772.Dacet_0298"/>
<dbReference type="GO" id="GO:0016646">
    <property type="term" value="F:oxidoreductase activity, acting on the CH-NH group of donors, NAD or NADP as acceptor"/>
    <property type="evidence" value="ECO:0007669"/>
    <property type="project" value="UniProtKB-ARBA"/>
</dbReference>
<dbReference type="HOGENOM" id="CLU_102849_0_0_0"/>
<dbReference type="InterPro" id="IPR052174">
    <property type="entry name" value="Flavoredoxin"/>
</dbReference>
<dbReference type="AlphaFoldDB" id="D4H2N7"/>
<dbReference type="PANTHER" id="PTHR43567">
    <property type="entry name" value="FLAVOREDOXIN-RELATED-RELATED"/>
    <property type="match status" value="1"/>
</dbReference>
<dbReference type="eggNOG" id="COG1853">
    <property type="taxonomic scope" value="Bacteria"/>
</dbReference>
<dbReference type="KEGG" id="dap:Dacet_0298"/>
<gene>
    <name evidence="3" type="ordered locus">Dacet_0298</name>
</gene>
<dbReference type="SUPFAM" id="SSF50475">
    <property type="entry name" value="FMN-binding split barrel"/>
    <property type="match status" value="1"/>
</dbReference>
<reference evidence="3 4" key="1">
    <citation type="journal article" date="2010" name="Stand. Genomic Sci.">
        <title>Complete genome sequence of Denitrovibrio acetiphilus type strain (N2460).</title>
        <authorList>
            <person name="Kiss H."/>
            <person name="Lang E."/>
            <person name="Lapidus A."/>
            <person name="Copeland A."/>
            <person name="Nolan M."/>
            <person name="Glavina Del Rio T."/>
            <person name="Chen F."/>
            <person name="Lucas S."/>
            <person name="Tice H."/>
            <person name="Cheng J.F."/>
            <person name="Han C."/>
            <person name="Goodwin L."/>
            <person name="Pitluck S."/>
            <person name="Liolios K."/>
            <person name="Pati A."/>
            <person name="Ivanova N."/>
            <person name="Mavromatis K."/>
            <person name="Chen A."/>
            <person name="Palaniappan K."/>
            <person name="Land M."/>
            <person name="Hauser L."/>
            <person name="Chang Y.J."/>
            <person name="Jeffries C.D."/>
            <person name="Detter J.C."/>
            <person name="Brettin T."/>
            <person name="Spring S."/>
            <person name="Rohde M."/>
            <person name="Goker M."/>
            <person name="Woyke T."/>
            <person name="Bristow J."/>
            <person name="Eisen J.A."/>
            <person name="Markowitz V."/>
            <person name="Hugenholtz P."/>
            <person name="Kyrpides N.C."/>
            <person name="Klenk H.P."/>
        </authorList>
    </citation>
    <scope>NUCLEOTIDE SEQUENCE [LARGE SCALE GENOMIC DNA]</scope>
    <source>
        <strain evidence="4">DSM 12809 / NBRC 114555 / N2460</strain>
    </source>
</reference>
<keyword evidence="4" id="KW-1185">Reference proteome</keyword>
<dbReference type="InterPro" id="IPR012349">
    <property type="entry name" value="Split_barrel_FMN-bd"/>
</dbReference>
<dbReference type="RefSeq" id="WP_013009643.1">
    <property type="nucleotide sequence ID" value="NC_013943.1"/>
</dbReference>
<dbReference type="GO" id="GO:0010181">
    <property type="term" value="F:FMN binding"/>
    <property type="evidence" value="ECO:0007669"/>
    <property type="project" value="InterPro"/>
</dbReference>
<evidence type="ECO:0000313" key="4">
    <source>
        <dbReference type="Proteomes" id="UP000002012"/>
    </source>
</evidence>
<evidence type="ECO:0000259" key="2">
    <source>
        <dbReference type="Pfam" id="PF01613"/>
    </source>
</evidence>
<accession>D4H2N7</accession>
<proteinExistence type="inferred from homology"/>
<dbReference type="Proteomes" id="UP000002012">
    <property type="component" value="Chromosome"/>
</dbReference>
<evidence type="ECO:0000256" key="1">
    <source>
        <dbReference type="ARBA" id="ARBA00038054"/>
    </source>
</evidence>
<dbReference type="InParanoid" id="D4H2N7"/>
<dbReference type="PANTHER" id="PTHR43567:SF5">
    <property type="entry name" value="HYPOTHETICAL CYTOSOLIC PROTEIN"/>
    <property type="match status" value="1"/>
</dbReference>